<dbReference type="AlphaFoldDB" id="A0A840AD53"/>
<dbReference type="EC" id="4.1.1.112" evidence="1"/>
<dbReference type="PANTHER" id="PTHR42905:SF3">
    <property type="entry name" value="OXALOACETATE DECARBOXYLASE"/>
    <property type="match status" value="1"/>
</dbReference>
<evidence type="ECO:0000313" key="1">
    <source>
        <dbReference type="EMBL" id="MBB3898035.1"/>
    </source>
</evidence>
<dbReference type="GO" id="GO:0019629">
    <property type="term" value="P:propionate catabolic process, 2-methylcitrate cycle"/>
    <property type="evidence" value="ECO:0007669"/>
    <property type="project" value="TreeGrafter"/>
</dbReference>
<evidence type="ECO:0000313" key="2">
    <source>
        <dbReference type="Proteomes" id="UP000553193"/>
    </source>
</evidence>
<keyword evidence="2" id="KW-1185">Reference proteome</keyword>
<proteinExistence type="predicted"/>
<dbReference type="InterPro" id="IPR015813">
    <property type="entry name" value="Pyrv/PenolPyrv_kinase-like_dom"/>
</dbReference>
<dbReference type="Pfam" id="PF13714">
    <property type="entry name" value="PEP_mutase"/>
    <property type="match status" value="1"/>
</dbReference>
<dbReference type="SUPFAM" id="SSF51621">
    <property type="entry name" value="Phosphoenolpyruvate/pyruvate domain"/>
    <property type="match status" value="1"/>
</dbReference>
<dbReference type="InterPro" id="IPR040442">
    <property type="entry name" value="Pyrv_kinase-like_dom_sf"/>
</dbReference>
<reference evidence="1 2" key="1">
    <citation type="submission" date="2020-08" db="EMBL/GenBank/DDBJ databases">
        <title>Genomic Encyclopedia of Type Strains, Phase IV (KMG-IV): sequencing the most valuable type-strain genomes for metagenomic binning, comparative biology and taxonomic classification.</title>
        <authorList>
            <person name="Goeker M."/>
        </authorList>
    </citation>
    <scope>NUCLEOTIDE SEQUENCE [LARGE SCALE GENOMIC DNA]</scope>
    <source>
        <strain evidence="1 2">DSM 19979</strain>
    </source>
</reference>
<dbReference type="PANTHER" id="PTHR42905">
    <property type="entry name" value="PHOSPHOENOLPYRUVATE CARBOXYLASE"/>
    <property type="match status" value="1"/>
</dbReference>
<dbReference type="Proteomes" id="UP000553193">
    <property type="component" value="Unassembled WGS sequence"/>
</dbReference>
<sequence length="286" mass="30411">MRWSERRAAARAVLEGHDCVHPASVHEPVAARIAEDLGYELGMFAGSTGSLAVLGAPDIILLTLTEFAEQARRINRAANRLPLVVDADHGYGNALNVMRTVEELEVAGVAALSIEDTALPRPFGTEKPVLIPLDEGVAKMRAAVAARDDASLVIFARTGAVSITGLEDALARVRAYNHTGTDGIFLTGVTKRAELDALAAEAKLPLVLGTLSDEISDRNYLASRGVRIALQGHLPFQAAIQAIHATLKALREGTPPAQVGGTAPKTLREAAMREADYAEKARRFLG</sequence>
<protein>
    <submittedName>
        <fullName evidence="1">Carboxyvinyl-carboxyphosphonate phosphorylmutase</fullName>
        <ecNumber evidence="1">4.1.1.112</ecNumber>
    </submittedName>
</protein>
<gene>
    <name evidence="1" type="ORF">GGQ83_001472</name>
</gene>
<dbReference type="RefSeq" id="WP_184383135.1">
    <property type="nucleotide sequence ID" value="NZ_JACIDJ010000002.1"/>
</dbReference>
<accession>A0A840AD53</accession>
<dbReference type="GO" id="GO:0008948">
    <property type="term" value="F:oxaloacetate decarboxylase activity"/>
    <property type="evidence" value="ECO:0007669"/>
    <property type="project" value="UniProtKB-EC"/>
</dbReference>
<dbReference type="Gene3D" id="3.20.20.60">
    <property type="entry name" value="Phosphoenolpyruvate-binding domains"/>
    <property type="match status" value="1"/>
</dbReference>
<dbReference type="EMBL" id="JACIDJ010000002">
    <property type="protein sequence ID" value="MBB3898035.1"/>
    <property type="molecule type" value="Genomic_DNA"/>
</dbReference>
<dbReference type="CDD" id="cd00377">
    <property type="entry name" value="ICL_PEPM"/>
    <property type="match status" value="1"/>
</dbReference>
<comment type="caution">
    <text evidence="1">The sequence shown here is derived from an EMBL/GenBank/DDBJ whole genome shotgun (WGS) entry which is preliminary data.</text>
</comment>
<keyword evidence="1" id="KW-0456">Lyase</keyword>
<dbReference type="InterPro" id="IPR039556">
    <property type="entry name" value="ICL/PEPM"/>
</dbReference>
<organism evidence="1 2">
    <name type="scientific">Roseococcus suduntuyensis</name>
    <dbReference type="NCBI Taxonomy" id="455361"/>
    <lineage>
        <taxon>Bacteria</taxon>
        <taxon>Pseudomonadati</taxon>
        <taxon>Pseudomonadota</taxon>
        <taxon>Alphaproteobacteria</taxon>
        <taxon>Acetobacterales</taxon>
        <taxon>Roseomonadaceae</taxon>
        <taxon>Roseococcus</taxon>
    </lineage>
</organism>
<dbReference type="GO" id="GO:0046421">
    <property type="term" value="F:methylisocitrate lyase activity"/>
    <property type="evidence" value="ECO:0007669"/>
    <property type="project" value="TreeGrafter"/>
</dbReference>
<name>A0A840AD53_9PROT</name>